<dbReference type="Proteomes" id="UP000485058">
    <property type="component" value="Unassembled WGS sequence"/>
</dbReference>
<dbReference type="SUPFAM" id="SSF52540">
    <property type="entry name" value="P-loop containing nucleoside triphosphate hydrolases"/>
    <property type="match status" value="1"/>
</dbReference>
<dbReference type="GO" id="GO:0051959">
    <property type="term" value="F:dynein light intermediate chain binding"/>
    <property type="evidence" value="ECO:0007669"/>
    <property type="project" value="InterPro"/>
</dbReference>
<dbReference type="GO" id="GO:0045505">
    <property type="term" value="F:dynein intermediate chain binding"/>
    <property type="evidence" value="ECO:0007669"/>
    <property type="project" value="InterPro"/>
</dbReference>
<dbReference type="GO" id="GO:0030286">
    <property type="term" value="C:dynein complex"/>
    <property type="evidence" value="ECO:0007669"/>
    <property type="project" value="InterPro"/>
</dbReference>
<comment type="caution">
    <text evidence="3">The sequence shown here is derived from an EMBL/GenBank/DDBJ whole genome shotgun (WGS) entry which is preliminary data.</text>
</comment>
<dbReference type="Gene3D" id="3.20.180.20">
    <property type="entry name" value="Dynein heavy chain, N-terminal domain 2"/>
    <property type="match status" value="1"/>
</dbReference>
<feature type="non-terminal residue" evidence="3">
    <location>
        <position position="563"/>
    </location>
</feature>
<dbReference type="InterPro" id="IPR043157">
    <property type="entry name" value="Dynein_AAA1S"/>
</dbReference>
<evidence type="ECO:0000313" key="3">
    <source>
        <dbReference type="EMBL" id="GFH11818.1"/>
    </source>
</evidence>
<feature type="domain" description="Dynein heavy chain linker" evidence="1">
    <location>
        <begin position="209"/>
        <end position="563"/>
    </location>
</feature>
<dbReference type="InterPro" id="IPR042222">
    <property type="entry name" value="Dynein_2_N"/>
</dbReference>
<dbReference type="Gene3D" id="3.40.50.300">
    <property type="entry name" value="P-loop containing nucleotide triphosphate hydrolases"/>
    <property type="match status" value="2"/>
</dbReference>
<name>A0A699YW41_HAELA</name>
<dbReference type="PANTHER" id="PTHR45703">
    <property type="entry name" value="DYNEIN HEAVY CHAIN"/>
    <property type="match status" value="1"/>
</dbReference>
<dbReference type="EMBL" id="BLLF01000438">
    <property type="protein sequence ID" value="GFH11818.1"/>
    <property type="molecule type" value="Genomic_DNA"/>
</dbReference>
<dbReference type="AlphaFoldDB" id="A0A699YW41"/>
<dbReference type="Pfam" id="PF12774">
    <property type="entry name" value="AAA_6"/>
    <property type="match status" value="1"/>
</dbReference>
<dbReference type="InterPro" id="IPR013602">
    <property type="entry name" value="Dynein_heavy_linker"/>
</dbReference>
<dbReference type="GO" id="GO:0007018">
    <property type="term" value="P:microtubule-based movement"/>
    <property type="evidence" value="ECO:0007669"/>
    <property type="project" value="InterPro"/>
</dbReference>
<feature type="domain" description="Dynein heavy chain hydrolytic ATP-binding dynein motor region" evidence="2">
    <location>
        <begin position="1"/>
        <end position="142"/>
    </location>
</feature>
<gene>
    <name evidence="3" type="ORF">HaLaN_07382</name>
</gene>
<organism evidence="3 4">
    <name type="scientific">Haematococcus lacustris</name>
    <name type="common">Green alga</name>
    <name type="synonym">Haematococcus pluvialis</name>
    <dbReference type="NCBI Taxonomy" id="44745"/>
    <lineage>
        <taxon>Eukaryota</taxon>
        <taxon>Viridiplantae</taxon>
        <taxon>Chlorophyta</taxon>
        <taxon>core chlorophytes</taxon>
        <taxon>Chlorophyceae</taxon>
        <taxon>CS clade</taxon>
        <taxon>Chlamydomonadales</taxon>
        <taxon>Haematococcaceae</taxon>
        <taxon>Haematococcus</taxon>
    </lineage>
</organism>
<proteinExistence type="predicted"/>
<reference evidence="3 4" key="1">
    <citation type="submission" date="2020-02" db="EMBL/GenBank/DDBJ databases">
        <title>Draft genome sequence of Haematococcus lacustris strain NIES-144.</title>
        <authorList>
            <person name="Morimoto D."/>
            <person name="Nakagawa S."/>
            <person name="Yoshida T."/>
            <person name="Sawayama S."/>
        </authorList>
    </citation>
    <scope>NUCLEOTIDE SEQUENCE [LARGE SCALE GENOMIC DNA]</scope>
    <source>
        <strain evidence="3 4">NIES-144</strain>
    </source>
</reference>
<protein>
    <submittedName>
        <fullName evidence="3">Uncharacterized protein</fullName>
    </submittedName>
</protein>
<accession>A0A699YW41</accession>
<evidence type="ECO:0000313" key="4">
    <source>
        <dbReference type="Proteomes" id="UP000485058"/>
    </source>
</evidence>
<dbReference type="FunFam" id="1.20.140.100:FF:000004">
    <property type="entry name" value="Dynein axonemal heavy chain 6"/>
    <property type="match status" value="1"/>
</dbReference>
<dbReference type="Pfam" id="PF08393">
    <property type="entry name" value="DHC_N2"/>
    <property type="match status" value="1"/>
</dbReference>
<evidence type="ECO:0000259" key="1">
    <source>
        <dbReference type="Pfam" id="PF08393"/>
    </source>
</evidence>
<dbReference type="PANTHER" id="PTHR45703:SF38">
    <property type="entry name" value="DYNEINS HEAVY CHAIN"/>
    <property type="match status" value="1"/>
</dbReference>
<dbReference type="Gene3D" id="1.10.8.710">
    <property type="match status" value="1"/>
</dbReference>
<evidence type="ECO:0000259" key="2">
    <source>
        <dbReference type="Pfam" id="PF12774"/>
    </source>
</evidence>
<dbReference type="GO" id="GO:0005524">
    <property type="term" value="F:ATP binding"/>
    <property type="evidence" value="ECO:0007669"/>
    <property type="project" value="InterPro"/>
</dbReference>
<dbReference type="Gene3D" id="1.20.140.100">
    <property type="entry name" value="Dynein heavy chain, N-terminal domain 2"/>
    <property type="match status" value="1"/>
</dbReference>
<dbReference type="InterPro" id="IPR026983">
    <property type="entry name" value="DHC"/>
</dbReference>
<keyword evidence="4" id="KW-1185">Reference proteome</keyword>
<sequence>MQRAKSAGLKTFDFEGTKLSLRPTFSVFITMNPGYAGRSELPDNLKALFRSVAMMVPDYALISEIMLYSSGYLQARDLARKLVATYKLCSEQLSSQSHYDYGMRAVMSVLRAAGAIKQKFPDGLEDVLMLRRYMTQLKAEQMALAKDLAELRAEVDKFTTLGDLKQVDDRTSQVADLHSRLQRMGELAELYQARETIFGLPTTDYPQIELIQKTLDPYATLWQTCGEFMRCLPDWMDGPFTEIDADAMAADVDRWWRGTAKLAKSLEGPPLEVVAQFDPISHEWKDGILAKIFRECATDPCPDRKIENMNTVLDDNKKLCLNSGEIIQMSSTMNLIFEVQDLAVASPATVSRCGMELPKFLAQIEEVSEYASKEYSLERTLDKMQGDWTGVAFDSMPWRATGTFILRALDDIQMLLDDQVVKTQSMRASPYIGPFEDRVRLWEAKLNLTQEILDQWLKCQQGWLYLEPIFGSDDIMAQMPNEGRKFKAVDQTWRRTMEKMIKNPEVLVVCSDDELLKALVEANKLLDAVQKGLNDYLETKRLAFPRFYFLSNDELLEILSETK</sequence>
<dbReference type="InterPro" id="IPR042228">
    <property type="entry name" value="Dynein_linker_3"/>
</dbReference>
<dbReference type="InterPro" id="IPR027417">
    <property type="entry name" value="P-loop_NTPase"/>
</dbReference>
<dbReference type="InterPro" id="IPR035699">
    <property type="entry name" value="AAA_6"/>
</dbReference>